<dbReference type="KEGG" id="ccp:CHC_T00006599001"/>
<reference evidence="2" key="1">
    <citation type="journal article" date="2013" name="Proc. Natl. Acad. Sci. U.S.A.">
        <title>Genome structure and metabolic features in the red seaweed Chondrus crispus shed light on evolution of the Archaeplastida.</title>
        <authorList>
            <person name="Collen J."/>
            <person name="Porcel B."/>
            <person name="Carre W."/>
            <person name="Ball S.G."/>
            <person name="Chaparro C."/>
            <person name="Tonon T."/>
            <person name="Barbeyron T."/>
            <person name="Michel G."/>
            <person name="Noel B."/>
            <person name="Valentin K."/>
            <person name="Elias M."/>
            <person name="Artiguenave F."/>
            <person name="Arun A."/>
            <person name="Aury J.M."/>
            <person name="Barbosa-Neto J.F."/>
            <person name="Bothwell J.H."/>
            <person name="Bouget F.Y."/>
            <person name="Brillet L."/>
            <person name="Cabello-Hurtado F."/>
            <person name="Capella-Gutierrez S."/>
            <person name="Charrier B."/>
            <person name="Cladiere L."/>
            <person name="Cock J.M."/>
            <person name="Coelho S.M."/>
            <person name="Colleoni C."/>
            <person name="Czjzek M."/>
            <person name="Da Silva C."/>
            <person name="Delage L."/>
            <person name="Denoeud F."/>
            <person name="Deschamps P."/>
            <person name="Dittami S.M."/>
            <person name="Gabaldon T."/>
            <person name="Gachon C.M."/>
            <person name="Groisillier A."/>
            <person name="Herve C."/>
            <person name="Jabbari K."/>
            <person name="Katinka M."/>
            <person name="Kloareg B."/>
            <person name="Kowalczyk N."/>
            <person name="Labadie K."/>
            <person name="Leblanc C."/>
            <person name="Lopez P.J."/>
            <person name="McLachlan D.H."/>
            <person name="Meslet-Cladiere L."/>
            <person name="Moustafa A."/>
            <person name="Nehr Z."/>
            <person name="Nyvall Collen P."/>
            <person name="Panaud O."/>
            <person name="Partensky F."/>
            <person name="Poulain J."/>
            <person name="Rensing S.A."/>
            <person name="Rousvoal S."/>
            <person name="Samson G."/>
            <person name="Symeonidi A."/>
            <person name="Weissenbach J."/>
            <person name="Zambounis A."/>
            <person name="Wincker P."/>
            <person name="Boyen C."/>
        </authorList>
    </citation>
    <scope>NUCLEOTIDE SEQUENCE [LARGE SCALE GENOMIC DNA]</scope>
    <source>
        <strain evidence="2">cv. Stackhouse</strain>
    </source>
</reference>
<dbReference type="Gramene" id="CDF39310">
    <property type="protein sequence ID" value="CDF39310"/>
    <property type="gene ID" value="CHC_T00006599001"/>
</dbReference>
<organism evidence="1 2">
    <name type="scientific">Chondrus crispus</name>
    <name type="common">Carrageen Irish moss</name>
    <name type="synonym">Polymorpha crispa</name>
    <dbReference type="NCBI Taxonomy" id="2769"/>
    <lineage>
        <taxon>Eukaryota</taxon>
        <taxon>Rhodophyta</taxon>
        <taxon>Florideophyceae</taxon>
        <taxon>Rhodymeniophycidae</taxon>
        <taxon>Gigartinales</taxon>
        <taxon>Gigartinaceae</taxon>
        <taxon>Chondrus</taxon>
    </lineage>
</organism>
<evidence type="ECO:0000313" key="2">
    <source>
        <dbReference type="Proteomes" id="UP000012073"/>
    </source>
</evidence>
<dbReference type="EMBL" id="HG002022">
    <property type="protein sequence ID" value="CDF39310.1"/>
    <property type="molecule type" value="Genomic_DNA"/>
</dbReference>
<keyword evidence="2" id="KW-1185">Reference proteome</keyword>
<dbReference type="AlphaFoldDB" id="R7QPI5"/>
<protein>
    <submittedName>
        <fullName evidence="1">Uncharacterized protein</fullName>
    </submittedName>
</protein>
<evidence type="ECO:0000313" key="1">
    <source>
        <dbReference type="EMBL" id="CDF39310.1"/>
    </source>
</evidence>
<accession>R7QPI5</accession>
<dbReference type="GeneID" id="17326940"/>
<gene>
    <name evidence="1" type="ORF">CHC_T00006599001</name>
</gene>
<proteinExistence type="predicted"/>
<dbReference type="RefSeq" id="XP_005719221.1">
    <property type="nucleotide sequence ID" value="XM_005719164.1"/>
</dbReference>
<dbReference type="Proteomes" id="UP000012073">
    <property type="component" value="Unassembled WGS sequence"/>
</dbReference>
<name>R7QPI5_CHOCR</name>
<sequence>MPEPCTAQEAAESVVPEGHVDRLVLLMEQDIEDTDSSGDAEKAITRSLQPSTNLAIWRVAKSIRFLATVPWCLEQSFSQTIYAG</sequence>